<dbReference type="PANTHER" id="PTHR21015">
    <property type="entry name" value="UDP-N-ACETYLGLUCOSAMINE--N-ACETYLMURAMYL-(PENTAPEPTIDE) PYROPHOSPHORYL-UNDECAPRENOL N-ACETYLGLUCOSAMINE TRANSFERASE 1"/>
    <property type="match status" value="1"/>
</dbReference>
<dbReference type="EMBL" id="CP042345">
    <property type="protein sequence ID" value="QEA17225.1"/>
    <property type="molecule type" value="Genomic_DNA"/>
</dbReference>
<dbReference type="KEGG" id="ngf:FRF71_14375"/>
<sequence length="352" mass="38358">MNSAPLVCLSASGGGHFRQLLDLEPLWSRYPHFLVTEDTVLARSLARREDVEFIPHFALGQSRMGKGWAMLSGAARSAWHSLRIMLRRRPDVVITTGAGSQIFVIAWARLIGAKVILVDSFARFHAPSKFARIGGPLANIRITQSQVSADNWPGSTAFDPLRTEPAIAQGKERLLFATVGAILPLHRLERAVVELKAAGRIPEDVVLQVGKSDLPRPKIPGLTIVESLPFDELQELLTRADLVVCHAGTGSIITALAQCCGVVAIPRRVSAGDSYDDHQSEIAEVFASRGLIEIADDAETLSVALDRARAAKRHRAVMDHSALMAHLEHQIAAWYPKRARPLAAKTARQPNA</sequence>
<proteinExistence type="predicted"/>
<protein>
    <recommendedName>
        <fullName evidence="1">Glycosyl transferase family 28 C-terminal domain-containing protein</fullName>
    </recommendedName>
</protein>
<dbReference type="PANTHER" id="PTHR21015:SF22">
    <property type="entry name" value="GLYCOSYLTRANSFERASE"/>
    <property type="match status" value="1"/>
</dbReference>
<dbReference type="NCBIfam" id="NF046028">
    <property type="entry name" value="GluronsyltaseWelK"/>
    <property type="match status" value="1"/>
</dbReference>
<dbReference type="AlphaFoldDB" id="A0A5B8SAJ8"/>
<dbReference type="GO" id="GO:0016758">
    <property type="term" value="F:hexosyltransferase activity"/>
    <property type="evidence" value="ECO:0007669"/>
    <property type="project" value="InterPro"/>
</dbReference>
<dbReference type="InterPro" id="IPR007235">
    <property type="entry name" value="Glyco_trans_28_C"/>
</dbReference>
<dbReference type="SUPFAM" id="SSF53756">
    <property type="entry name" value="UDP-Glycosyltransferase/glycogen phosphorylase"/>
    <property type="match status" value="1"/>
</dbReference>
<evidence type="ECO:0000259" key="1">
    <source>
        <dbReference type="Pfam" id="PF04101"/>
    </source>
</evidence>
<dbReference type="Gene3D" id="3.40.50.2000">
    <property type="entry name" value="Glycogen Phosphorylase B"/>
    <property type="match status" value="2"/>
</dbReference>
<gene>
    <name evidence="2" type="ORF">FRF71_14375</name>
</gene>
<reference evidence="2 3" key="1">
    <citation type="journal article" date="2013" name="J. Microbiol. Biotechnol.">
        <title>Novosphingobium ginsenosidimutans sp. nov., with the ability to convert ginsenoside.</title>
        <authorList>
            <person name="Kim J.K."/>
            <person name="He D."/>
            <person name="Liu Q.M."/>
            <person name="Park H.Y."/>
            <person name="Jung M.S."/>
            <person name="Yoon M.H."/>
            <person name="Kim S.C."/>
            <person name="Im W.T."/>
        </authorList>
    </citation>
    <scope>NUCLEOTIDE SEQUENCE [LARGE SCALE GENOMIC DNA]</scope>
    <source>
        <strain evidence="2 3">FW-6</strain>
    </source>
</reference>
<accession>A0A5B8SAJ8</accession>
<dbReference type="RefSeq" id="WP_147091304.1">
    <property type="nucleotide sequence ID" value="NZ_BAABJD010000002.1"/>
</dbReference>
<dbReference type="Proteomes" id="UP000321172">
    <property type="component" value="Chromosome"/>
</dbReference>
<feature type="domain" description="Glycosyl transferase family 28 C-terminal" evidence="1">
    <location>
        <begin position="194"/>
        <end position="321"/>
    </location>
</feature>
<dbReference type="OrthoDB" id="555447at2"/>
<organism evidence="2 3">
    <name type="scientific">Novosphingobium ginsenosidimutans</name>
    <dbReference type="NCBI Taxonomy" id="1176536"/>
    <lineage>
        <taxon>Bacteria</taxon>
        <taxon>Pseudomonadati</taxon>
        <taxon>Pseudomonadota</taxon>
        <taxon>Alphaproteobacteria</taxon>
        <taxon>Sphingomonadales</taxon>
        <taxon>Sphingomonadaceae</taxon>
        <taxon>Novosphingobium</taxon>
    </lineage>
</organism>
<evidence type="ECO:0000313" key="3">
    <source>
        <dbReference type="Proteomes" id="UP000321172"/>
    </source>
</evidence>
<evidence type="ECO:0000313" key="2">
    <source>
        <dbReference type="EMBL" id="QEA17225.1"/>
    </source>
</evidence>
<name>A0A5B8SAJ8_9SPHN</name>
<dbReference type="Pfam" id="PF04101">
    <property type="entry name" value="Glyco_tran_28_C"/>
    <property type="match status" value="1"/>
</dbReference>
<keyword evidence="3" id="KW-1185">Reference proteome</keyword>